<feature type="transmembrane region" description="Helical" evidence="10">
    <location>
        <begin position="101"/>
        <end position="122"/>
    </location>
</feature>
<keyword evidence="10" id="KW-0406">Ion transport</keyword>
<comment type="caution">
    <text evidence="11">The sequence shown here is derived from an EMBL/GenBank/DDBJ whole genome shotgun (WGS) entry which is preliminary data.</text>
</comment>
<keyword evidence="10" id="KW-0915">Sodium</keyword>
<dbReference type="Proteomes" id="UP000615455">
    <property type="component" value="Unassembled WGS sequence"/>
</dbReference>
<evidence type="ECO:0000256" key="7">
    <source>
        <dbReference type="ARBA" id="ARBA00035120"/>
    </source>
</evidence>
<evidence type="ECO:0000256" key="5">
    <source>
        <dbReference type="ARBA" id="ARBA00023136"/>
    </source>
</evidence>
<evidence type="ECO:0000256" key="3">
    <source>
        <dbReference type="ARBA" id="ARBA00022692"/>
    </source>
</evidence>
<keyword evidence="12" id="KW-1185">Reference proteome</keyword>
<dbReference type="PANTHER" id="PTHR28259:SF1">
    <property type="entry name" value="FLUORIDE EXPORT PROTEIN 1-RELATED"/>
    <property type="match status" value="1"/>
</dbReference>
<keyword evidence="6 10" id="KW-0407">Ion channel</keyword>
<keyword evidence="10" id="KW-0813">Transport</keyword>
<keyword evidence="5 10" id="KW-0472">Membrane</keyword>
<evidence type="ECO:0000313" key="12">
    <source>
        <dbReference type="Proteomes" id="UP000615455"/>
    </source>
</evidence>
<comment type="catalytic activity">
    <reaction evidence="8">
        <text>fluoride(in) = fluoride(out)</text>
        <dbReference type="Rhea" id="RHEA:76159"/>
        <dbReference type="ChEBI" id="CHEBI:17051"/>
    </reaction>
    <physiologicalReaction direction="left-to-right" evidence="8">
        <dbReference type="Rhea" id="RHEA:76160"/>
    </physiologicalReaction>
</comment>
<dbReference type="PANTHER" id="PTHR28259">
    <property type="entry name" value="FLUORIDE EXPORT PROTEIN 1-RELATED"/>
    <property type="match status" value="1"/>
</dbReference>
<organism evidence="11 12">
    <name type="scientific">Paenibacillus marchantiophytorum</name>
    <dbReference type="NCBI Taxonomy" id="1619310"/>
    <lineage>
        <taxon>Bacteria</taxon>
        <taxon>Bacillati</taxon>
        <taxon>Bacillota</taxon>
        <taxon>Bacilli</taxon>
        <taxon>Bacillales</taxon>
        <taxon>Paenibacillaceae</taxon>
        <taxon>Paenibacillus</taxon>
    </lineage>
</organism>
<proteinExistence type="inferred from homology"/>
<dbReference type="HAMAP" id="MF_00454">
    <property type="entry name" value="FluC"/>
    <property type="match status" value="1"/>
</dbReference>
<evidence type="ECO:0000256" key="9">
    <source>
        <dbReference type="ARBA" id="ARBA00049940"/>
    </source>
</evidence>
<accession>A0ABQ2BME3</accession>
<feature type="transmembrane region" description="Helical" evidence="10">
    <location>
        <begin position="12"/>
        <end position="31"/>
    </location>
</feature>
<dbReference type="NCBIfam" id="TIGR00494">
    <property type="entry name" value="crcB"/>
    <property type="match status" value="1"/>
</dbReference>
<evidence type="ECO:0000256" key="4">
    <source>
        <dbReference type="ARBA" id="ARBA00022989"/>
    </source>
</evidence>
<dbReference type="EMBL" id="BMHE01000001">
    <property type="protein sequence ID" value="GGI43096.1"/>
    <property type="molecule type" value="Genomic_DNA"/>
</dbReference>
<evidence type="ECO:0000313" key="11">
    <source>
        <dbReference type="EMBL" id="GGI43096.1"/>
    </source>
</evidence>
<dbReference type="InterPro" id="IPR003691">
    <property type="entry name" value="FluC"/>
</dbReference>
<feature type="transmembrane region" description="Helical" evidence="10">
    <location>
        <begin position="71"/>
        <end position="89"/>
    </location>
</feature>
<evidence type="ECO:0000256" key="10">
    <source>
        <dbReference type="HAMAP-Rule" id="MF_00454"/>
    </source>
</evidence>
<comment type="subcellular location">
    <subcellularLocation>
        <location evidence="1 10">Cell membrane</location>
        <topology evidence="1 10">Multi-pass membrane protein</topology>
    </subcellularLocation>
</comment>
<sequence>MDSKRSYRTMLYIGLAGILGALARFGFSTIWNPSTEIVFPWGTFFCNLAGCLLLGFLVFTDKLRIPAQLQMAITTGFIGSFTTFSTFSYETVNMLRQGHMILAFLYVLGSLWGGLLITWLGIRLAKSIQGGNLS</sequence>
<comment type="activity regulation">
    <text evidence="10">Na(+) is not transported, but it plays an essential structural role and its presence is essential for fluoride channel function.</text>
</comment>
<reference evidence="12" key="1">
    <citation type="journal article" date="2019" name="Int. J. Syst. Evol. Microbiol.">
        <title>The Global Catalogue of Microorganisms (GCM) 10K type strain sequencing project: providing services to taxonomists for standard genome sequencing and annotation.</title>
        <authorList>
            <consortium name="The Broad Institute Genomics Platform"/>
            <consortium name="The Broad Institute Genome Sequencing Center for Infectious Disease"/>
            <person name="Wu L."/>
            <person name="Ma J."/>
        </authorList>
    </citation>
    <scope>NUCLEOTIDE SEQUENCE [LARGE SCALE GENOMIC DNA]</scope>
    <source>
        <strain evidence="12">CGMCC 1.15043</strain>
    </source>
</reference>
<evidence type="ECO:0000256" key="6">
    <source>
        <dbReference type="ARBA" id="ARBA00023303"/>
    </source>
</evidence>
<feature type="binding site" evidence="10">
    <location>
        <position position="82"/>
    </location>
    <ligand>
        <name>Na(+)</name>
        <dbReference type="ChEBI" id="CHEBI:29101"/>
        <note>structural</note>
    </ligand>
</feature>
<comment type="similarity">
    <text evidence="7 10">Belongs to the fluoride channel Fluc/FEX (TC 1.A.43) family.</text>
</comment>
<protein>
    <recommendedName>
        <fullName evidence="10">Fluoride-specific ion channel FluC</fullName>
    </recommendedName>
</protein>
<evidence type="ECO:0000256" key="1">
    <source>
        <dbReference type="ARBA" id="ARBA00004651"/>
    </source>
</evidence>
<dbReference type="Pfam" id="PF02537">
    <property type="entry name" value="CRCB"/>
    <property type="match status" value="1"/>
</dbReference>
<keyword evidence="10" id="KW-0479">Metal-binding</keyword>
<comment type="function">
    <text evidence="9 10">Fluoride-specific ion channel. Important for reducing fluoride concentration in the cell, thus reducing its toxicity.</text>
</comment>
<name>A0ABQ2BME3_9BACL</name>
<keyword evidence="2 10" id="KW-1003">Cell membrane</keyword>
<feature type="binding site" evidence="10">
    <location>
        <position position="79"/>
    </location>
    <ligand>
        <name>Na(+)</name>
        <dbReference type="ChEBI" id="CHEBI:29101"/>
        <note>structural</note>
    </ligand>
</feature>
<gene>
    <name evidence="11" type="primary">crcB2</name>
    <name evidence="10" type="synonym">crcB</name>
    <name evidence="10" type="synonym">fluC</name>
    <name evidence="11" type="ORF">GCM10008018_00340</name>
</gene>
<evidence type="ECO:0000256" key="8">
    <source>
        <dbReference type="ARBA" id="ARBA00035585"/>
    </source>
</evidence>
<keyword evidence="3 10" id="KW-0812">Transmembrane</keyword>
<feature type="transmembrane region" description="Helical" evidence="10">
    <location>
        <begin position="37"/>
        <end position="59"/>
    </location>
</feature>
<evidence type="ECO:0000256" key="2">
    <source>
        <dbReference type="ARBA" id="ARBA00022475"/>
    </source>
</evidence>
<keyword evidence="4 10" id="KW-1133">Transmembrane helix</keyword>